<feature type="repeat" description="TPR" evidence="7">
    <location>
        <begin position="315"/>
        <end position="348"/>
    </location>
</feature>
<dbReference type="Pfam" id="PF13414">
    <property type="entry name" value="TPR_11"/>
    <property type="match status" value="1"/>
</dbReference>
<gene>
    <name evidence="10" type="ORF">GCM10011487_56010</name>
</gene>
<name>A0A829YL69_9GAMM</name>
<dbReference type="RefSeq" id="WP_161815204.1">
    <property type="nucleotide sequence ID" value="NZ_BLJN01000006.1"/>
</dbReference>
<dbReference type="AlphaFoldDB" id="A0A829YL69"/>
<dbReference type="GO" id="GO:0016020">
    <property type="term" value="C:membrane"/>
    <property type="evidence" value="ECO:0007669"/>
    <property type="project" value="TreeGrafter"/>
</dbReference>
<dbReference type="Gene3D" id="1.25.40.10">
    <property type="entry name" value="Tetratricopeptide repeat domain"/>
    <property type="match status" value="1"/>
</dbReference>
<dbReference type="PROSITE" id="PS50005">
    <property type="entry name" value="TPR"/>
    <property type="match status" value="1"/>
</dbReference>
<dbReference type="EMBL" id="BLJN01000006">
    <property type="protein sequence ID" value="GFE83601.1"/>
    <property type="molecule type" value="Genomic_DNA"/>
</dbReference>
<dbReference type="GO" id="GO:0051603">
    <property type="term" value="P:proteolysis involved in protein catabolic process"/>
    <property type="evidence" value="ECO:0007669"/>
    <property type="project" value="TreeGrafter"/>
</dbReference>
<evidence type="ECO:0000256" key="6">
    <source>
        <dbReference type="ARBA" id="ARBA00023049"/>
    </source>
</evidence>
<evidence type="ECO:0000256" key="5">
    <source>
        <dbReference type="ARBA" id="ARBA00022833"/>
    </source>
</evidence>
<dbReference type="Proteomes" id="UP000445000">
    <property type="component" value="Unassembled WGS sequence"/>
</dbReference>
<organism evidence="10 11">
    <name type="scientific">Steroidobacter agaridevorans</name>
    <dbReference type="NCBI Taxonomy" id="2695856"/>
    <lineage>
        <taxon>Bacteria</taxon>
        <taxon>Pseudomonadati</taxon>
        <taxon>Pseudomonadota</taxon>
        <taxon>Gammaproteobacteria</taxon>
        <taxon>Steroidobacterales</taxon>
        <taxon>Steroidobacteraceae</taxon>
        <taxon>Steroidobacter</taxon>
    </lineage>
</organism>
<dbReference type="SUPFAM" id="SSF48452">
    <property type="entry name" value="TPR-like"/>
    <property type="match status" value="1"/>
</dbReference>
<dbReference type="Pfam" id="PF01435">
    <property type="entry name" value="Peptidase_M48"/>
    <property type="match status" value="1"/>
</dbReference>
<keyword evidence="3" id="KW-0479">Metal-binding</keyword>
<comment type="caution">
    <text evidence="10">The sequence shown here is derived from an EMBL/GenBank/DDBJ whole genome shotgun (WGS) entry which is preliminary data.</text>
</comment>
<evidence type="ECO:0000259" key="9">
    <source>
        <dbReference type="Pfam" id="PF01435"/>
    </source>
</evidence>
<evidence type="ECO:0000256" key="3">
    <source>
        <dbReference type="ARBA" id="ARBA00022723"/>
    </source>
</evidence>
<proteinExistence type="predicted"/>
<dbReference type="InterPro" id="IPR011990">
    <property type="entry name" value="TPR-like_helical_dom_sf"/>
</dbReference>
<dbReference type="InterPro" id="IPR051156">
    <property type="entry name" value="Mito/Outer_Membr_Metalloprot"/>
</dbReference>
<reference evidence="11" key="1">
    <citation type="submission" date="2020-01" db="EMBL/GenBank/DDBJ databases">
        <title>'Steroidobacter agaridevorans' sp. nov., agar-degrading bacteria isolated from rhizosphere soils.</title>
        <authorList>
            <person name="Ikenaga M."/>
            <person name="Kataoka M."/>
            <person name="Murouchi A."/>
            <person name="Katsuragi S."/>
            <person name="Sakai M."/>
        </authorList>
    </citation>
    <scope>NUCLEOTIDE SEQUENCE [LARGE SCALE GENOMIC DNA]</scope>
    <source>
        <strain evidence="11">YU21-B</strain>
    </source>
</reference>
<dbReference type="CDD" id="cd07324">
    <property type="entry name" value="M48C_Oma1-like"/>
    <property type="match status" value="1"/>
</dbReference>
<keyword evidence="8" id="KW-0732">Signal</keyword>
<dbReference type="InterPro" id="IPR019734">
    <property type="entry name" value="TPR_rpt"/>
</dbReference>
<evidence type="ECO:0000313" key="10">
    <source>
        <dbReference type="EMBL" id="GFE83601.1"/>
    </source>
</evidence>
<evidence type="ECO:0000313" key="11">
    <source>
        <dbReference type="Proteomes" id="UP000445000"/>
    </source>
</evidence>
<keyword evidence="11" id="KW-1185">Reference proteome</keyword>
<dbReference type="GO" id="GO:0004222">
    <property type="term" value="F:metalloendopeptidase activity"/>
    <property type="evidence" value="ECO:0007669"/>
    <property type="project" value="InterPro"/>
</dbReference>
<keyword evidence="5" id="KW-0862">Zinc</keyword>
<sequence>MRNAKLLCLPILALLLSACGVNPVTGKKEIQFVSEAQEIKIGEQNYAPTKQSEGGDFDVLPDLSAYINEVGQKLAAVSDRELPYEFVVLNNPVPNAWALPGGKIAVNVGLLSELKNEAELAAVLGHEIVHAAARHGAKAQERGTLMQVGLAAASIGAAISDVDSTVANLAVQGAGLGAQMIQQKYGRDQELESDEYGMKYMKAAGYDVQGAITLQETFVRLSQQGGAKGQSWLEGLFASHPPSEERVAKNKETAARLGAGGDLGQERYQARLQPFRKIEPAYDKFEEAMTAARKKEYTKAESLVQEAIKIEPREGRFHEFLGEMKLAQKKPEEALPHYQKAIDLNSDYFGSYLGAGVAQYQTGNKARAEEWLTKSVELLPTAPAAYYLGTISRDRGDRAKAMEYFRAAAGSQSQIGQRAAAEFVRMDLPQNPGNYVATQGQLDPQGRVVVVIQNRAPAPLTGIQVTPVLVDASGRIVQQGQPVVFRSAVQPGQQAVAQTGISSIAQAQLPYLRFRVDGARVAE</sequence>
<dbReference type="Gene3D" id="3.30.2010.10">
    <property type="entry name" value="Metalloproteases ('zincins'), catalytic domain"/>
    <property type="match status" value="1"/>
</dbReference>
<protein>
    <recommendedName>
        <fullName evidence="9">Peptidase M48 domain-containing protein</fullName>
    </recommendedName>
</protein>
<dbReference type="SMART" id="SM00028">
    <property type="entry name" value="TPR"/>
    <property type="match status" value="3"/>
</dbReference>
<feature type="signal peptide" evidence="8">
    <location>
        <begin position="1"/>
        <end position="23"/>
    </location>
</feature>
<evidence type="ECO:0000256" key="7">
    <source>
        <dbReference type="PROSITE-ProRule" id="PRU00339"/>
    </source>
</evidence>
<dbReference type="PROSITE" id="PS51257">
    <property type="entry name" value="PROKAR_LIPOPROTEIN"/>
    <property type="match status" value="1"/>
</dbReference>
<evidence type="ECO:0000256" key="4">
    <source>
        <dbReference type="ARBA" id="ARBA00022801"/>
    </source>
</evidence>
<keyword evidence="2" id="KW-0645">Protease</keyword>
<dbReference type="PANTHER" id="PTHR22726:SF24">
    <property type="entry name" value="M48 FAMILY METALLOPEPTIDASE"/>
    <property type="match status" value="1"/>
</dbReference>
<keyword evidence="4" id="KW-0378">Hydrolase</keyword>
<feature type="domain" description="Peptidase M48" evidence="9">
    <location>
        <begin position="64"/>
        <end position="252"/>
    </location>
</feature>
<keyword evidence="7" id="KW-0802">TPR repeat</keyword>
<dbReference type="PANTHER" id="PTHR22726">
    <property type="entry name" value="METALLOENDOPEPTIDASE OMA1"/>
    <property type="match status" value="1"/>
</dbReference>
<comment type="cofactor">
    <cofactor evidence="1">
        <name>Zn(2+)</name>
        <dbReference type="ChEBI" id="CHEBI:29105"/>
    </cofactor>
</comment>
<evidence type="ECO:0000256" key="8">
    <source>
        <dbReference type="SAM" id="SignalP"/>
    </source>
</evidence>
<dbReference type="InterPro" id="IPR001915">
    <property type="entry name" value="Peptidase_M48"/>
</dbReference>
<feature type="chain" id="PRO_5032847452" description="Peptidase M48 domain-containing protein" evidence="8">
    <location>
        <begin position="24"/>
        <end position="523"/>
    </location>
</feature>
<dbReference type="GO" id="GO:0046872">
    <property type="term" value="F:metal ion binding"/>
    <property type="evidence" value="ECO:0007669"/>
    <property type="project" value="UniProtKB-KW"/>
</dbReference>
<keyword evidence="6" id="KW-0482">Metalloprotease</keyword>
<accession>A0A829YL69</accession>
<evidence type="ECO:0000256" key="1">
    <source>
        <dbReference type="ARBA" id="ARBA00001947"/>
    </source>
</evidence>
<evidence type="ECO:0000256" key="2">
    <source>
        <dbReference type="ARBA" id="ARBA00022670"/>
    </source>
</evidence>